<dbReference type="EMBL" id="BSXS01007996">
    <property type="protein sequence ID" value="GME91082.1"/>
    <property type="molecule type" value="Genomic_DNA"/>
</dbReference>
<dbReference type="Proteomes" id="UP001165064">
    <property type="component" value="Unassembled WGS sequence"/>
</dbReference>
<evidence type="ECO:0000313" key="1">
    <source>
        <dbReference type="EMBL" id="GME91082.1"/>
    </source>
</evidence>
<evidence type="ECO:0000313" key="2">
    <source>
        <dbReference type="Proteomes" id="UP001165064"/>
    </source>
</evidence>
<gene>
    <name evidence="1" type="ORF">Amon02_000883700</name>
</gene>
<accession>A0ACB5TLI5</accession>
<protein>
    <submittedName>
        <fullName evidence="1">Unnamed protein product</fullName>
    </submittedName>
</protein>
<comment type="caution">
    <text evidence="1">The sequence shown here is derived from an EMBL/GenBank/DDBJ whole genome shotgun (WGS) entry which is preliminary data.</text>
</comment>
<sequence>MEEETKREKLAEKQKAEEEIELVQKELDYYNSIKGRDDELIKAQERLDTLLNFQDNGAQRTKIIDQASDFDAPTTGSNLWASPLERALQLKRQQKQLRKQEEAEKERTGRGKRVMDLSIRNGKVFVREAAVTSDIPENLSDDEEIKELQGQLSQEKMKQFHANTQKVWDHENDGAKWAKPKYVGKGGDMNENGNKEEDDKENLPVLSSKVVQVGDEEEQENALFGLVGI</sequence>
<keyword evidence="2" id="KW-1185">Reference proteome</keyword>
<organism evidence="1 2">
    <name type="scientific">Ambrosiozyma monospora</name>
    <name type="common">Yeast</name>
    <name type="synonym">Endomycopsis monosporus</name>
    <dbReference type="NCBI Taxonomy" id="43982"/>
    <lineage>
        <taxon>Eukaryota</taxon>
        <taxon>Fungi</taxon>
        <taxon>Dikarya</taxon>
        <taxon>Ascomycota</taxon>
        <taxon>Saccharomycotina</taxon>
        <taxon>Pichiomycetes</taxon>
        <taxon>Pichiales</taxon>
        <taxon>Pichiaceae</taxon>
        <taxon>Ambrosiozyma</taxon>
    </lineage>
</organism>
<proteinExistence type="predicted"/>
<reference evidence="1" key="1">
    <citation type="submission" date="2023-04" db="EMBL/GenBank/DDBJ databases">
        <title>Ambrosiozyma monospora NBRC 10751.</title>
        <authorList>
            <person name="Ichikawa N."/>
            <person name="Sato H."/>
            <person name="Tonouchi N."/>
        </authorList>
    </citation>
    <scope>NUCLEOTIDE SEQUENCE</scope>
    <source>
        <strain evidence="1">NBRC 10751</strain>
    </source>
</reference>
<name>A0ACB5TLI5_AMBMO</name>